<accession>A0A7G8PQU2</accession>
<dbReference type="Proteomes" id="UP000515514">
    <property type="component" value="Chromosome"/>
</dbReference>
<gene>
    <name evidence="2" type="ORF">ALE3EI_0117</name>
</gene>
<organism evidence="2 3">
    <name type="scientific">Constantimarinum furrinae</name>
    <dbReference type="NCBI Taxonomy" id="2562285"/>
    <lineage>
        <taxon>Bacteria</taxon>
        <taxon>Pseudomonadati</taxon>
        <taxon>Bacteroidota</taxon>
        <taxon>Flavobacteriia</taxon>
        <taxon>Flavobacteriales</taxon>
        <taxon>Flavobacteriaceae</taxon>
        <taxon>Altibacter/Constantimarinum group</taxon>
        <taxon>Constantimarinum</taxon>
    </lineage>
</organism>
<dbReference type="SUPFAM" id="SSF53756">
    <property type="entry name" value="UDP-Glycosyltransferase/glycogen phosphorylase"/>
    <property type="match status" value="1"/>
</dbReference>
<proteinExistence type="predicted"/>
<dbReference type="GO" id="GO:0016757">
    <property type="term" value="F:glycosyltransferase activity"/>
    <property type="evidence" value="ECO:0007669"/>
    <property type="project" value="UniProtKB-ARBA"/>
</dbReference>
<dbReference type="RefSeq" id="WP_186989800.1">
    <property type="nucleotide sequence ID" value="NZ_CP052909.1"/>
</dbReference>
<evidence type="ECO:0000313" key="3">
    <source>
        <dbReference type="Proteomes" id="UP000515514"/>
    </source>
</evidence>
<protein>
    <recommendedName>
        <fullName evidence="1">Glycosyltransferase subfamily 4-like N-terminal domain-containing protein</fullName>
    </recommendedName>
</protein>
<dbReference type="InterPro" id="IPR028098">
    <property type="entry name" value="Glyco_trans_4-like_N"/>
</dbReference>
<evidence type="ECO:0000259" key="1">
    <source>
        <dbReference type="Pfam" id="PF13477"/>
    </source>
</evidence>
<dbReference type="AlphaFoldDB" id="A0A7G8PQU2"/>
<dbReference type="Pfam" id="PF13477">
    <property type="entry name" value="Glyco_trans_4_2"/>
    <property type="match status" value="1"/>
</dbReference>
<keyword evidence="3" id="KW-1185">Reference proteome</keyword>
<dbReference type="EMBL" id="CP052909">
    <property type="protein sequence ID" value="QNJ96708.1"/>
    <property type="molecule type" value="Genomic_DNA"/>
</dbReference>
<feature type="domain" description="Glycosyltransferase subfamily 4-like N-terminal" evidence="1">
    <location>
        <begin position="122"/>
        <end position="183"/>
    </location>
</feature>
<dbReference type="KEGG" id="alti:ALE3EI_0117"/>
<reference evidence="2 3" key="1">
    <citation type="submission" date="2020-04" db="EMBL/GenBank/DDBJ databases">
        <title>Genome sequence of Altibacter aquimarinus strain ALE3EI.</title>
        <authorList>
            <person name="Oh H.-M."/>
            <person name="Jang D."/>
        </authorList>
    </citation>
    <scope>NUCLEOTIDE SEQUENCE [LARGE SCALE GENOMIC DNA]</scope>
    <source>
        <strain evidence="2 3">ALE3EI</strain>
    </source>
</reference>
<sequence>MALKKLHILSLGLGQSNFLNQLYGALRKEDDSLSFSIDRVYDISEGKVAAKNSVFEAEYDFSQENFSKAVSLRSYVKICCSRFFWRSLFFEMRQNFSALQLVRHFLTRNIYQSIVDENILPLNHDIYHFHYCIPYNLRYVFHLPSSAKVICSFWGSDLYRNNDKRTTFYVKQALKRANVITIQTPEMGEDLLKRYGEDLRPKLHFALFAQEMGIYDRIDALREDTVALNEFKANLGIPLDHRVVAIGYSATEAFHHIEILKVLKTLPAESLKNLTVVLSLTYQRDEAYLKALDAYSKSVDSFNIVQLHDFLSFDEVAKLRSITDIQIQMPVSDALSGSVTEVLYAGNTVIAANWLPYAIFEQKGITFYTTSKFEDLKHILPEILKDPEAEKQKNKDNSRSIKAHFFPQTTSKAWVKIYRDII</sequence>
<name>A0A7G8PQU2_9FLAO</name>
<dbReference type="Gene3D" id="3.40.50.2000">
    <property type="entry name" value="Glycogen Phosphorylase B"/>
    <property type="match status" value="2"/>
</dbReference>
<evidence type="ECO:0000313" key="2">
    <source>
        <dbReference type="EMBL" id="QNJ96708.1"/>
    </source>
</evidence>